<dbReference type="PANTHER" id="PTHR42830">
    <property type="entry name" value="OSMOTICALLY INDUCIBLE FAMILY PROTEIN"/>
    <property type="match status" value="1"/>
</dbReference>
<dbReference type="InterPro" id="IPR036102">
    <property type="entry name" value="OsmC/Ohrsf"/>
</dbReference>
<sequence>MSDTHQFAVTVDWSPDPAAKPHPDPAFSRNNALAAPGHAPVFGSAPVVFSGDGSGYNPEELLTLSLSQCHMLTYLAIAARRNLGVRRYEDRATATLGKAASGKMQMLDVLLRPRVVVAKGSNLEDARAFHERAHANCFIANSVNFPVRNEPEIVEE</sequence>
<organism evidence="2 3">
    <name type="scientific">Usitatibacter palustris</name>
    <dbReference type="NCBI Taxonomy" id="2732487"/>
    <lineage>
        <taxon>Bacteria</taxon>
        <taxon>Pseudomonadati</taxon>
        <taxon>Pseudomonadota</taxon>
        <taxon>Betaproteobacteria</taxon>
        <taxon>Nitrosomonadales</taxon>
        <taxon>Usitatibacteraceae</taxon>
        <taxon>Usitatibacter</taxon>
    </lineage>
</organism>
<evidence type="ECO:0000256" key="1">
    <source>
        <dbReference type="SAM" id="MobiDB-lite"/>
    </source>
</evidence>
<feature type="region of interest" description="Disordered" evidence="1">
    <location>
        <begin position="1"/>
        <end position="29"/>
    </location>
</feature>
<dbReference type="Pfam" id="PF02566">
    <property type="entry name" value="OsmC"/>
    <property type="match status" value="1"/>
</dbReference>
<evidence type="ECO:0008006" key="4">
    <source>
        <dbReference type="Google" id="ProtNLM"/>
    </source>
</evidence>
<dbReference type="EMBL" id="CP053073">
    <property type="protein sequence ID" value="QJR13434.1"/>
    <property type="molecule type" value="Genomic_DNA"/>
</dbReference>
<evidence type="ECO:0000313" key="3">
    <source>
        <dbReference type="Proteomes" id="UP000503096"/>
    </source>
</evidence>
<dbReference type="KEGG" id="upl:DSM104440_00217"/>
<dbReference type="InParanoid" id="A0A6M4H4K1"/>
<protein>
    <recommendedName>
        <fullName evidence="4">Organic hydroperoxide reductase OsmC/OhrA</fullName>
    </recommendedName>
</protein>
<dbReference type="RefSeq" id="WP_171159977.1">
    <property type="nucleotide sequence ID" value="NZ_CP053073.1"/>
</dbReference>
<gene>
    <name evidence="2" type="ORF">DSM104440_00217</name>
</gene>
<dbReference type="InterPro" id="IPR003718">
    <property type="entry name" value="OsmC/Ohr_fam"/>
</dbReference>
<dbReference type="AlphaFoldDB" id="A0A6M4H4K1"/>
<proteinExistence type="predicted"/>
<accession>A0A6M4H4K1</accession>
<dbReference type="InterPro" id="IPR052707">
    <property type="entry name" value="OsmC_Ohr_Peroxiredoxin"/>
</dbReference>
<dbReference type="Gene3D" id="3.30.300.20">
    <property type="match status" value="1"/>
</dbReference>
<dbReference type="SUPFAM" id="SSF82784">
    <property type="entry name" value="OsmC-like"/>
    <property type="match status" value="1"/>
</dbReference>
<keyword evidence="3" id="KW-1185">Reference proteome</keyword>
<reference evidence="2 3" key="1">
    <citation type="submission" date="2020-04" db="EMBL/GenBank/DDBJ databases">
        <title>Usitatibacter rugosus gen. nov., sp. nov. and Usitatibacter palustris sp. nov., novel members of Usitatibacteraceae fam. nov. within the order Nitrosomonadales isolated from soil.</title>
        <authorList>
            <person name="Huber K.J."/>
            <person name="Neumann-Schaal M."/>
            <person name="Geppert A."/>
            <person name="Luckner M."/>
            <person name="Wanner G."/>
            <person name="Overmann J."/>
        </authorList>
    </citation>
    <scope>NUCLEOTIDE SEQUENCE [LARGE SCALE GENOMIC DNA]</scope>
    <source>
        <strain evidence="2 3">Swamp67</strain>
    </source>
</reference>
<dbReference type="PANTHER" id="PTHR42830:SF2">
    <property type="entry name" value="OSMC_OHR FAMILY PROTEIN"/>
    <property type="match status" value="1"/>
</dbReference>
<evidence type="ECO:0000313" key="2">
    <source>
        <dbReference type="EMBL" id="QJR13434.1"/>
    </source>
</evidence>
<name>A0A6M4H4K1_9PROT</name>
<dbReference type="InterPro" id="IPR015946">
    <property type="entry name" value="KH_dom-like_a/b"/>
</dbReference>
<dbReference type="Proteomes" id="UP000503096">
    <property type="component" value="Chromosome"/>
</dbReference>